<dbReference type="Proteomes" id="UP001331761">
    <property type="component" value="Unassembled WGS sequence"/>
</dbReference>
<accession>A0AAN8FJP9</accession>
<dbReference type="EMBL" id="WIXE01010115">
    <property type="protein sequence ID" value="KAK5977859.1"/>
    <property type="molecule type" value="Genomic_DNA"/>
</dbReference>
<sequence>MDLRLGVELSGQMTRGQVVIDWCGVLYGRDGTLIDATVAHSVDRTRPTVHIIADYNVKTLDEWMHNTVLGKKEPW</sequence>
<evidence type="ECO:0000313" key="1">
    <source>
        <dbReference type="EMBL" id="KAK5977859.1"/>
    </source>
</evidence>
<name>A0AAN8FJP9_TRICO</name>
<proteinExistence type="predicted"/>
<reference evidence="1 2" key="1">
    <citation type="submission" date="2019-10" db="EMBL/GenBank/DDBJ databases">
        <title>Assembly and Annotation for the nematode Trichostrongylus colubriformis.</title>
        <authorList>
            <person name="Martin J."/>
        </authorList>
    </citation>
    <scope>NUCLEOTIDE SEQUENCE [LARGE SCALE GENOMIC DNA]</scope>
    <source>
        <strain evidence="1">G859</strain>
        <tissue evidence="1">Whole worm</tissue>
    </source>
</reference>
<gene>
    <name evidence="1" type="ORF">GCK32_015990</name>
</gene>
<protein>
    <submittedName>
        <fullName evidence="1">Uncharacterized protein</fullName>
    </submittedName>
</protein>
<dbReference type="AlphaFoldDB" id="A0AAN8FJP9"/>
<organism evidence="1 2">
    <name type="scientific">Trichostrongylus colubriformis</name>
    <name type="common">Black scour worm</name>
    <dbReference type="NCBI Taxonomy" id="6319"/>
    <lineage>
        <taxon>Eukaryota</taxon>
        <taxon>Metazoa</taxon>
        <taxon>Ecdysozoa</taxon>
        <taxon>Nematoda</taxon>
        <taxon>Chromadorea</taxon>
        <taxon>Rhabditida</taxon>
        <taxon>Rhabditina</taxon>
        <taxon>Rhabditomorpha</taxon>
        <taxon>Strongyloidea</taxon>
        <taxon>Trichostrongylidae</taxon>
        <taxon>Trichostrongylus</taxon>
    </lineage>
</organism>
<comment type="caution">
    <text evidence="1">The sequence shown here is derived from an EMBL/GenBank/DDBJ whole genome shotgun (WGS) entry which is preliminary data.</text>
</comment>
<evidence type="ECO:0000313" key="2">
    <source>
        <dbReference type="Proteomes" id="UP001331761"/>
    </source>
</evidence>
<keyword evidence="2" id="KW-1185">Reference proteome</keyword>